<protein>
    <submittedName>
        <fullName evidence="1">Uncharacterized protein</fullName>
    </submittedName>
</protein>
<evidence type="ECO:0000313" key="2">
    <source>
        <dbReference type="Proteomes" id="UP000013785"/>
    </source>
</evidence>
<reference evidence="1 2" key="1">
    <citation type="submission" date="2013-02" db="EMBL/GenBank/DDBJ databases">
        <title>The Genome Sequence of Enterococcus phoeniculicola BAA-412.</title>
        <authorList>
            <consortium name="The Broad Institute Genome Sequencing Platform"/>
            <consortium name="The Broad Institute Genome Sequencing Center for Infectious Disease"/>
            <person name="Earl A.M."/>
            <person name="Gilmore M.S."/>
            <person name="Lebreton F."/>
            <person name="Walker B."/>
            <person name="Young S.K."/>
            <person name="Zeng Q."/>
            <person name="Gargeya S."/>
            <person name="Fitzgerald M."/>
            <person name="Haas B."/>
            <person name="Abouelleil A."/>
            <person name="Alvarado L."/>
            <person name="Arachchi H.M."/>
            <person name="Berlin A.M."/>
            <person name="Chapman S.B."/>
            <person name="Dewar J."/>
            <person name="Goldberg J."/>
            <person name="Griggs A."/>
            <person name="Gujja S."/>
            <person name="Hansen M."/>
            <person name="Howarth C."/>
            <person name="Imamovic A."/>
            <person name="Larimer J."/>
            <person name="McCowan C."/>
            <person name="Murphy C."/>
            <person name="Neiman D."/>
            <person name="Pearson M."/>
            <person name="Priest M."/>
            <person name="Roberts A."/>
            <person name="Saif S."/>
            <person name="Shea T."/>
            <person name="Sisk P."/>
            <person name="Sykes S."/>
            <person name="Wortman J."/>
            <person name="Nusbaum C."/>
            <person name="Birren B."/>
        </authorList>
    </citation>
    <scope>NUCLEOTIDE SEQUENCE [LARGE SCALE GENOMIC DNA]</scope>
    <source>
        <strain evidence="1 2">ATCC BAA-412</strain>
    </source>
</reference>
<dbReference type="Proteomes" id="UP000013785">
    <property type="component" value="Unassembled WGS sequence"/>
</dbReference>
<dbReference type="AlphaFoldDB" id="R3W2G0"/>
<evidence type="ECO:0000313" key="1">
    <source>
        <dbReference type="EMBL" id="EOL41626.1"/>
    </source>
</evidence>
<proteinExistence type="predicted"/>
<organism evidence="1 2">
    <name type="scientific">Enterococcus phoeniculicola ATCC BAA-412</name>
    <dbReference type="NCBI Taxonomy" id="1158610"/>
    <lineage>
        <taxon>Bacteria</taxon>
        <taxon>Bacillati</taxon>
        <taxon>Bacillota</taxon>
        <taxon>Bacilli</taxon>
        <taxon>Lactobacillales</taxon>
        <taxon>Enterococcaceae</taxon>
        <taxon>Enterococcus</taxon>
    </lineage>
</organism>
<dbReference type="EMBL" id="AJAT01000018">
    <property type="protein sequence ID" value="EOL41626.1"/>
    <property type="molecule type" value="Genomic_DNA"/>
</dbReference>
<name>R3W2G0_9ENTE</name>
<comment type="caution">
    <text evidence="1">The sequence shown here is derived from an EMBL/GenBank/DDBJ whole genome shotgun (WGS) entry which is preliminary data.</text>
</comment>
<dbReference type="STRING" id="154621.RV11_GL002852"/>
<accession>R3W2G0</accession>
<sequence>MNYKTIYGEKIEGKMIRILENTVIVETMDGNRYLVHKKNTPLYYTHAFQFDLGRCQKIGKQLLPEKGVKDIAIW</sequence>
<gene>
    <name evidence="1" type="ORF">UC3_03190</name>
</gene>
<dbReference type="HOGENOM" id="CLU_2682097_0_0_9"/>
<dbReference type="RefSeq" id="WP_010769822.1">
    <property type="nucleotide sequence ID" value="NZ_ASWE01000001.1"/>
</dbReference>
<keyword evidence="2" id="KW-1185">Reference proteome</keyword>
<dbReference type="PATRIC" id="fig|1158610.3.peg.3177"/>